<feature type="region of interest" description="Disordered" evidence="1">
    <location>
        <begin position="42"/>
        <end position="61"/>
    </location>
</feature>
<feature type="compositionally biased region" description="Acidic residues" evidence="1">
    <location>
        <begin position="46"/>
        <end position="58"/>
    </location>
</feature>
<dbReference type="EMBL" id="JACIEN010000002">
    <property type="protein sequence ID" value="MBB4017376.1"/>
    <property type="molecule type" value="Genomic_DNA"/>
</dbReference>
<evidence type="ECO:0000313" key="2">
    <source>
        <dbReference type="EMBL" id="MBB4017376.1"/>
    </source>
</evidence>
<reference evidence="2 3" key="1">
    <citation type="submission" date="2020-08" db="EMBL/GenBank/DDBJ databases">
        <title>Genomic Encyclopedia of Type Strains, Phase IV (KMG-IV): sequencing the most valuable type-strain genomes for metagenomic binning, comparative biology and taxonomic classification.</title>
        <authorList>
            <person name="Goeker M."/>
        </authorList>
    </citation>
    <scope>NUCLEOTIDE SEQUENCE [LARGE SCALE GENOMIC DNA]</scope>
    <source>
        <strain evidence="2 3">DSM 103737</strain>
    </source>
</reference>
<keyword evidence="3" id="KW-1185">Reference proteome</keyword>
<dbReference type="RefSeq" id="WP_183316731.1">
    <property type="nucleotide sequence ID" value="NZ_JACIEN010000002.1"/>
</dbReference>
<feature type="region of interest" description="Disordered" evidence="1">
    <location>
        <begin position="97"/>
        <end position="132"/>
    </location>
</feature>
<comment type="caution">
    <text evidence="2">The sequence shown here is derived from an EMBL/GenBank/DDBJ whole genome shotgun (WGS) entry which is preliminary data.</text>
</comment>
<dbReference type="Proteomes" id="UP000577362">
    <property type="component" value="Unassembled WGS sequence"/>
</dbReference>
<sequence>MPEIRVHTPFTLTLDINQREHFPVGVHRVSEAVASHWYTKLHTKDDDQEQPAEADAATDDLRSKVDELIADLAKATEEMAAAVAQRDEALARVDELEAILEHATEPEASSEPPAAGEQKDEAKAEGASTEADEKAALLAKAAELGVQVDKRWGIDRLRAAIEAGQKA</sequence>
<evidence type="ECO:0000313" key="3">
    <source>
        <dbReference type="Proteomes" id="UP000577362"/>
    </source>
</evidence>
<organism evidence="2 3">
    <name type="scientific">Chelatococcus caeni</name>
    <dbReference type="NCBI Taxonomy" id="1348468"/>
    <lineage>
        <taxon>Bacteria</taxon>
        <taxon>Pseudomonadati</taxon>
        <taxon>Pseudomonadota</taxon>
        <taxon>Alphaproteobacteria</taxon>
        <taxon>Hyphomicrobiales</taxon>
        <taxon>Chelatococcaceae</taxon>
        <taxon>Chelatococcus</taxon>
    </lineage>
</organism>
<name>A0A840C374_9HYPH</name>
<dbReference type="AlphaFoldDB" id="A0A840C374"/>
<proteinExistence type="predicted"/>
<accession>A0A840C374</accession>
<protein>
    <submittedName>
        <fullName evidence="2">Chromosome segregation ATPase</fullName>
    </submittedName>
</protein>
<evidence type="ECO:0000256" key="1">
    <source>
        <dbReference type="SAM" id="MobiDB-lite"/>
    </source>
</evidence>
<gene>
    <name evidence="2" type="ORF">GGR16_002405</name>
</gene>